<gene>
    <name evidence="3" type="ORF">GCM10017576_03500</name>
</gene>
<name>A0A9W6LVE0_9MICO</name>
<keyword evidence="4" id="KW-1185">Reference proteome</keyword>
<feature type="region of interest" description="Disordered" evidence="1">
    <location>
        <begin position="170"/>
        <end position="197"/>
    </location>
</feature>
<reference evidence="3" key="1">
    <citation type="journal article" date="2014" name="Int. J. Syst. Evol. Microbiol.">
        <title>Complete genome sequence of Corynebacterium casei LMG S-19264T (=DSM 44701T), isolated from a smear-ripened cheese.</title>
        <authorList>
            <consortium name="US DOE Joint Genome Institute (JGI-PGF)"/>
            <person name="Walter F."/>
            <person name="Albersmeier A."/>
            <person name="Kalinowski J."/>
            <person name="Ruckert C."/>
        </authorList>
    </citation>
    <scope>NUCLEOTIDE SEQUENCE</scope>
    <source>
        <strain evidence="3">VKM Ac-1020</strain>
    </source>
</reference>
<dbReference type="AlphaFoldDB" id="A0A9W6LVE0"/>
<dbReference type="InterPro" id="IPR018961">
    <property type="entry name" value="DnaJ_homolog_subfam-C_membr-28"/>
</dbReference>
<dbReference type="Proteomes" id="UP001142462">
    <property type="component" value="Unassembled WGS sequence"/>
</dbReference>
<evidence type="ECO:0000259" key="2">
    <source>
        <dbReference type="Pfam" id="PF09350"/>
    </source>
</evidence>
<sequence>MAAREREQPDDPRLAAAQYRIDRIREELGEPADEDERRSTAGSTTPADRHAYVEMVIQQAMRRGEFDDLPGAGRPIEGLGTSHDPDWWIRRKIEREGLTGIGPPALQLRTEHAALHETLDGFSREADVRAHLDDFNRRVRLARMQLLGGPPVVTPMVDIDAEVAAWAERRDERRRAAARPAAPEEPPRRGFLRRRRT</sequence>
<proteinExistence type="predicted"/>
<dbReference type="Pfam" id="PF09350">
    <property type="entry name" value="DJC28_CD"/>
    <property type="match status" value="1"/>
</dbReference>
<organism evidence="3 4">
    <name type="scientific">Microbacterium barkeri</name>
    <dbReference type="NCBI Taxonomy" id="33917"/>
    <lineage>
        <taxon>Bacteria</taxon>
        <taxon>Bacillati</taxon>
        <taxon>Actinomycetota</taxon>
        <taxon>Actinomycetes</taxon>
        <taxon>Micrococcales</taxon>
        <taxon>Microbacteriaceae</taxon>
        <taxon>Microbacterium</taxon>
    </lineage>
</organism>
<dbReference type="EMBL" id="BSEJ01000001">
    <property type="protein sequence ID" value="GLJ60221.1"/>
    <property type="molecule type" value="Genomic_DNA"/>
</dbReference>
<evidence type="ECO:0000313" key="4">
    <source>
        <dbReference type="Proteomes" id="UP001142462"/>
    </source>
</evidence>
<reference evidence="3" key="2">
    <citation type="submission" date="2023-01" db="EMBL/GenBank/DDBJ databases">
        <authorList>
            <person name="Sun Q."/>
            <person name="Evtushenko L."/>
        </authorList>
    </citation>
    <scope>NUCLEOTIDE SEQUENCE</scope>
    <source>
        <strain evidence="3">VKM Ac-1020</strain>
    </source>
</reference>
<evidence type="ECO:0000313" key="3">
    <source>
        <dbReference type="EMBL" id="GLJ60221.1"/>
    </source>
</evidence>
<comment type="caution">
    <text evidence="3">The sequence shown here is derived from an EMBL/GenBank/DDBJ whole genome shotgun (WGS) entry which is preliminary data.</text>
</comment>
<feature type="region of interest" description="Disordered" evidence="1">
    <location>
        <begin position="22"/>
        <end position="50"/>
    </location>
</feature>
<feature type="domain" description="DnaJ homologue subfamily C member 28 conserved" evidence="2">
    <location>
        <begin position="53"/>
        <end position="120"/>
    </location>
</feature>
<evidence type="ECO:0000256" key="1">
    <source>
        <dbReference type="SAM" id="MobiDB-lite"/>
    </source>
</evidence>
<protein>
    <recommendedName>
        <fullName evidence="2">DnaJ homologue subfamily C member 28 conserved domain-containing protein</fullName>
    </recommendedName>
</protein>
<accession>A0A9W6LVE0</accession>
<dbReference type="RefSeq" id="WP_271171944.1">
    <property type="nucleotide sequence ID" value="NZ_BSEJ01000001.1"/>
</dbReference>